<dbReference type="EMBL" id="SHKL01000001">
    <property type="protein sequence ID" value="RZT87497.1"/>
    <property type="molecule type" value="Genomic_DNA"/>
</dbReference>
<proteinExistence type="predicted"/>
<protein>
    <submittedName>
        <fullName evidence="1">Uncharacterized protein</fullName>
    </submittedName>
</protein>
<evidence type="ECO:0000313" key="1">
    <source>
        <dbReference type="EMBL" id="RZT87497.1"/>
    </source>
</evidence>
<dbReference type="AlphaFoldDB" id="A0A4Q7UZB9"/>
<sequence length="105" mass="11458">MTESRDQVDRAPDCRHCGAVDPPVPVAWCCRERMLDEQPAKPVGFRVEAEWFVEDQAEAEQLAESLMLMGAETSSSSPAEDSCAGHDCDEMHTFVPGRCAAAVTT</sequence>
<dbReference type="Proteomes" id="UP000291591">
    <property type="component" value="Unassembled WGS sequence"/>
</dbReference>
<gene>
    <name evidence="1" type="ORF">EV383_4422</name>
</gene>
<name>A0A4Q7UZB9_PSEST</name>
<comment type="caution">
    <text evidence="1">The sequence shown here is derived from an EMBL/GenBank/DDBJ whole genome shotgun (WGS) entry which is preliminary data.</text>
</comment>
<organism evidence="1 2">
    <name type="scientific">Pseudonocardia sediminis</name>
    <dbReference type="NCBI Taxonomy" id="1397368"/>
    <lineage>
        <taxon>Bacteria</taxon>
        <taxon>Bacillati</taxon>
        <taxon>Actinomycetota</taxon>
        <taxon>Actinomycetes</taxon>
        <taxon>Pseudonocardiales</taxon>
        <taxon>Pseudonocardiaceae</taxon>
        <taxon>Pseudonocardia</taxon>
    </lineage>
</organism>
<keyword evidence="2" id="KW-1185">Reference proteome</keyword>
<accession>A0A4Q7UZB9</accession>
<evidence type="ECO:0000313" key="2">
    <source>
        <dbReference type="Proteomes" id="UP000291591"/>
    </source>
</evidence>
<reference evidence="1 2" key="1">
    <citation type="submission" date="2019-02" db="EMBL/GenBank/DDBJ databases">
        <title>Sequencing the genomes of 1000 actinobacteria strains.</title>
        <authorList>
            <person name="Klenk H.-P."/>
        </authorList>
    </citation>
    <scope>NUCLEOTIDE SEQUENCE [LARGE SCALE GENOMIC DNA]</scope>
    <source>
        <strain evidence="1 2">DSM 45779</strain>
    </source>
</reference>